<proteinExistence type="predicted"/>
<keyword evidence="5" id="KW-1185">Reference proteome</keyword>
<keyword evidence="2" id="KW-0812">Transmembrane</keyword>
<dbReference type="Proteomes" id="UP001273166">
    <property type="component" value="Unassembled WGS sequence"/>
</dbReference>
<gene>
    <name evidence="4" type="ORF">B0T15DRAFT_504291</name>
</gene>
<accession>A0AAJ0GN39</accession>
<dbReference type="RefSeq" id="XP_062718792.1">
    <property type="nucleotide sequence ID" value="XM_062867495.1"/>
</dbReference>
<keyword evidence="2" id="KW-1133">Transmembrane helix</keyword>
<reference evidence="4" key="2">
    <citation type="submission" date="2023-06" db="EMBL/GenBank/DDBJ databases">
        <authorList>
            <consortium name="Lawrence Berkeley National Laboratory"/>
            <person name="Mondo S.J."/>
            <person name="Hensen N."/>
            <person name="Bonometti L."/>
            <person name="Westerberg I."/>
            <person name="Brannstrom I.O."/>
            <person name="Guillou S."/>
            <person name="Cros-Aarteil S."/>
            <person name="Calhoun S."/>
            <person name="Haridas S."/>
            <person name="Kuo A."/>
            <person name="Pangilinan J."/>
            <person name="Riley R."/>
            <person name="Labutti K."/>
            <person name="Andreopoulos B."/>
            <person name="Lipzen A."/>
            <person name="Chen C."/>
            <person name="Yanf M."/>
            <person name="Daum C."/>
            <person name="Ng V."/>
            <person name="Clum A."/>
            <person name="Steindorff A."/>
            <person name="Ohm R."/>
            <person name="Martin F."/>
            <person name="Silar P."/>
            <person name="Natvig D."/>
            <person name="Lalanne C."/>
            <person name="Gautier V."/>
            <person name="Ament-Velasquez S.L."/>
            <person name="Kruys A."/>
            <person name="Hutchinson M.I."/>
            <person name="Powell A.J."/>
            <person name="Barry K."/>
            <person name="Miller A.N."/>
            <person name="Grigoriev I.V."/>
            <person name="Debuchy R."/>
            <person name="Gladieux P."/>
            <person name="Thoren M.H."/>
            <person name="Johannesson H."/>
        </authorList>
    </citation>
    <scope>NUCLEOTIDE SEQUENCE</scope>
    <source>
        <strain evidence="4">CBS 333.67</strain>
    </source>
</reference>
<keyword evidence="3" id="KW-0732">Signal</keyword>
<feature type="region of interest" description="Disordered" evidence="1">
    <location>
        <begin position="167"/>
        <end position="214"/>
    </location>
</feature>
<feature type="compositionally biased region" description="Low complexity" evidence="1">
    <location>
        <begin position="180"/>
        <end position="208"/>
    </location>
</feature>
<comment type="caution">
    <text evidence="4">The sequence shown here is derived from an EMBL/GenBank/DDBJ whole genome shotgun (WGS) entry which is preliminary data.</text>
</comment>
<dbReference type="EMBL" id="JAUDZG010000006">
    <property type="protein sequence ID" value="KAK3303012.1"/>
    <property type="molecule type" value="Genomic_DNA"/>
</dbReference>
<evidence type="ECO:0000256" key="2">
    <source>
        <dbReference type="SAM" id="Phobius"/>
    </source>
</evidence>
<evidence type="ECO:0000256" key="1">
    <source>
        <dbReference type="SAM" id="MobiDB-lite"/>
    </source>
</evidence>
<evidence type="ECO:0000256" key="3">
    <source>
        <dbReference type="SAM" id="SignalP"/>
    </source>
</evidence>
<feature type="chain" id="PRO_5042551573" evidence="3">
    <location>
        <begin position="22"/>
        <end position="243"/>
    </location>
</feature>
<dbReference type="AlphaFoldDB" id="A0AAJ0GN39"/>
<feature type="transmembrane region" description="Helical" evidence="2">
    <location>
        <begin position="224"/>
        <end position="242"/>
    </location>
</feature>
<sequence length="243" mass="23202">MRCQLALSGALAGLLAQVATATTCTPDNATPVESLVSSGGGGSGGGGADIFVSYNPFDVISNAVKKRTTPDARLGNMANILVVSRRDSASSVTCAATEMCLSIQKYPFCLDLTNGDFHDGTGITGNALSGDYTLADGRKGNLYNGPYPQPTGAGGASAPATTAAAASAAGGAGSGDGGDAAESATASPGTGTGAAAGASPTSTGNSGPAATGILPGKNDAAPRAVGVAVFGSAMAVLGAVLLL</sequence>
<dbReference type="GeneID" id="87886324"/>
<keyword evidence="2" id="KW-0472">Membrane</keyword>
<feature type="signal peptide" evidence="3">
    <location>
        <begin position="1"/>
        <end position="21"/>
    </location>
</feature>
<evidence type="ECO:0000313" key="5">
    <source>
        <dbReference type="Proteomes" id="UP001273166"/>
    </source>
</evidence>
<protein>
    <submittedName>
        <fullName evidence="4">Uncharacterized protein</fullName>
    </submittedName>
</protein>
<name>A0AAJ0GN39_9PEZI</name>
<evidence type="ECO:0000313" key="4">
    <source>
        <dbReference type="EMBL" id="KAK3303012.1"/>
    </source>
</evidence>
<organism evidence="4 5">
    <name type="scientific">Chaetomium strumarium</name>
    <dbReference type="NCBI Taxonomy" id="1170767"/>
    <lineage>
        <taxon>Eukaryota</taxon>
        <taxon>Fungi</taxon>
        <taxon>Dikarya</taxon>
        <taxon>Ascomycota</taxon>
        <taxon>Pezizomycotina</taxon>
        <taxon>Sordariomycetes</taxon>
        <taxon>Sordariomycetidae</taxon>
        <taxon>Sordariales</taxon>
        <taxon>Chaetomiaceae</taxon>
        <taxon>Chaetomium</taxon>
    </lineage>
</organism>
<reference evidence="4" key="1">
    <citation type="journal article" date="2023" name="Mol. Phylogenet. Evol.">
        <title>Genome-scale phylogeny and comparative genomics of the fungal order Sordariales.</title>
        <authorList>
            <person name="Hensen N."/>
            <person name="Bonometti L."/>
            <person name="Westerberg I."/>
            <person name="Brannstrom I.O."/>
            <person name="Guillou S."/>
            <person name="Cros-Aarteil S."/>
            <person name="Calhoun S."/>
            <person name="Haridas S."/>
            <person name="Kuo A."/>
            <person name="Mondo S."/>
            <person name="Pangilinan J."/>
            <person name="Riley R."/>
            <person name="LaButti K."/>
            <person name="Andreopoulos B."/>
            <person name="Lipzen A."/>
            <person name="Chen C."/>
            <person name="Yan M."/>
            <person name="Daum C."/>
            <person name="Ng V."/>
            <person name="Clum A."/>
            <person name="Steindorff A."/>
            <person name="Ohm R.A."/>
            <person name="Martin F."/>
            <person name="Silar P."/>
            <person name="Natvig D.O."/>
            <person name="Lalanne C."/>
            <person name="Gautier V."/>
            <person name="Ament-Velasquez S.L."/>
            <person name="Kruys A."/>
            <person name="Hutchinson M.I."/>
            <person name="Powell A.J."/>
            <person name="Barry K."/>
            <person name="Miller A.N."/>
            <person name="Grigoriev I.V."/>
            <person name="Debuchy R."/>
            <person name="Gladieux P."/>
            <person name="Hiltunen Thoren M."/>
            <person name="Johannesson H."/>
        </authorList>
    </citation>
    <scope>NUCLEOTIDE SEQUENCE</scope>
    <source>
        <strain evidence="4">CBS 333.67</strain>
    </source>
</reference>